<evidence type="ECO:0000256" key="5">
    <source>
        <dbReference type="ARBA" id="ARBA00022705"/>
    </source>
</evidence>
<dbReference type="RefSeq" id="XP_026288125.2">
    <property type="nucleotide sequence ID" value="XM_026432340.2"/>
</dbReference>
<keyword evidence="4" id="KW-0548">Nucleotidyltransferase</keyword>
<dbReference type="Gene3D" id="3.40.960.10">
    <property type="entry name" value="VSR Endonuclease"/>
    <property type="match status" value="1"/>
</dbReference>
<dbReference type="GO" id="GO:0006260">
    <property type="term" value="P:DNA replication"/>
    <property type="evidence" value="ECO:0007669"/>
    <property type="project" value="UniProtKB-KW"/>
</dbReference>
<dbReference type="GO" id="GO:0000166">
    <property type="term" value="F:nucleotide binding"/>
    <property type="evidence" value="ECO:0007669"/>
    <property type="project" value="InterPro"/>
</dbReference>
<dbReference type="PROSITE" id="PS50013">
    <property type="entry name" value="CHROMO_2"/>
    <property type="match status" value="1"/>
</dbReference>
<evidence type="ECO:0000256" key="1">
    <source>
        <dbReference type="ARBA" id="ARBA00005755"/>
    </source>
</evidence>
<dbReference type="SUPFAM" id="SSF52980">
    <property type="entry name" value="Restriction endonuclease-like"/>
    <property type="match status" value="1"/>
</dbReference>
<comment type="similarity">
    <text evidence="1">Belongs to the DNA polymerase type-B family.</text>
</comment>
<evidence type="ECO:0000256" key="2">
    <source>
        <dbReference type="ARBA" id="ARBA00012417"/>
    </source>
</evidence>
<evidence type="ECO:0000256" key="3">
    <source>
        <dbReference type="ARBA" id="ARBA00022679"/>
    </source>
</evidence>
<keyword evidence="3" id="KW-0808">Transferase</keyword>
<dbReference type="InterPro" id="IPR043502">
    <property type="entry name" value="DNA/RNA_pol_sf"/>
</dbReference>
<evidence type="ECO:0000256" key="4">
    <source>
        <dbReference type="ARBA" id="ARBA00022695"/>
    </source>
</evidence>
<evidence type="ECO:0000313" key="12">
    <source>
        <dbReference type="RefSeq" id="XP_026288125.2"/>
    </source>
</evidence>
<comment type="catalytic activity">
    <reaction evidence="8">
        <text>DNA(n) + a 2'-deoxyribonucleoside 5'-triphosphate = DNA(n+1) + diphosphate</text>
        <dbReference type="Rhea" id="RHEA:22508"/>
        <dbReference type="Rhea" id="RHEA-COMP:17339"/>
        <dbReference type="Rhea" id="RHEA-COMP:17340"/>
        <dbReference type="ChEBI" id="CHEBI:33019"/>
        <dbReference type="ChEBI" id="CHEBI:61560"/>
        <dbReference type="ChEBI" id="CHEBI:173112"/>
        <dbReference type="EC" id="2.7.7.7"/>
    </reaction>
</comment>
<name>A0A6J1T8X5_FRAOC</name>
<evidence type="ECO:0000256" key="9">
    <source>
        <dbReference type="SAM" id="MobiDB-lite"/>
    </source>
</evidence>
<organism evidence="11 12">
    <name type="scientific">Frankliniella occidentalis</name>
    <name type="common">Western flower thrips</name>
    <name type="synonym">Euthrips occidentalis</name>
    <dbReference type="NCBI Taxonomy" id="133901"/>
    <lineage>
        <taxon>Eukaryota</taxon>
        <taxon>Metazoa</taxon>
        <taxon>Ecdysozoa</taxon>
        <taxon>Arthropoda</taxon>
        <taxon>Hexapoda</taxon>
        <taxon>Insecta</taxon>
        <taxon>Pterygota</taxon>
        <taxon>Neoptera</taxon>
        <taxon>Paraneoptera</taxon>
        <taxon>Thysanoptera</taxon>
        <taxon>Terebrantia</taxon>
        <taxon>Thripoidea</taxon>
        <taxon>Thripidae</taxon>
        <taxon>Frankliniella</taxon>
    </lineage>
</organism>
<keyword evidence="7" id="KW-0238">DNA-binding</keyword>
<dbReference type="InterPro" id="IPR012337">
    <property type="entry name" value="RNaseH-like_sf"/>
</dbReference>
<dbReference type="InterPro" id="IPR016197">
    <property type="entry name" value="Chromo-like_dom_sf"/>
</dbReference>
<dbReference type="InterPro" id="IPR036397">
    <property type="entry name" value="RNaseH_sf"/>
</dbReference>
<dbReference type="GO" id="GO:0005694">
    <property type="term" value="C:chromosome"/>
    <property type="evidence" value="ECO:0007669"/>
    <property type="project" value="UniProtKB-ARBA"/>
</dbReference>
<feature type="compositionally biased region" description="Acidic residues" evidence="9">
    <location>
        <begin position="122"/>
        <end position="133"/>
    </location>
</feature>
<dbReference type="PANTHER" id="PTHR33568:SF3">
    <property type="entry name" value="DNA-DIRECTED DNA POLYMERASE"/>
    <property type="match status" value="1"/>
</dbReference>
<reference evidence="12" key="1">
    <citation type="submission" date="2025-08" db="UniProtKB">
        <authorList>
            <consortium name="RefSeq"/>
        </authorList>
    </citation>
    <scope>IDENTIFICATION</scope>
    <source>
        <tissue evidence="12">Whole organism</tissue>
    </source>
</reference>
<dbReference type="InterPro" id="IPR011335">
    <property type="entry name" value="Restrct_endonuc-II-like"/>
</dbReference>
<dbReference type="SUPFAM" id="SSF53098">
    <property type="entry name" value="Ribonuclease H-like"/>
    <property type="match status" value="1"/>
</dbReference>
<dbReference type="InterPro" id="IPR004868">
    <property type="entry name" value="DNA-dir_DNA_pol_B_mt/vir"/>
</dbReference>
<feature type="region of interest" description="Disordered" evidence="9">
    <location>
        <begin position="88"/>
        <end position="136"/>
    </location>
</feature>
<sequence length="1073" mass="123252">MSCVLTEVLEEWEGGCFYNDELLAQAYIEVLASLMDAPEAARADIRVIPFLLVGYQALLRVQGGGDRQSAVTYRMALAMVGQGSECASAATAAEPQPGPSRPATPRPPSPQPGPSKRRLEEEKEGEEEEDESPTLEVLQTEEREIKRFKTKFREEIMLVKGLGNTLPSEEVMEGLFDTVLQRQREAVDAKDDDRVIVEIENGESADNPLWLSLRKTSQLNGRVILDKLSRILNSNQTFMVDGKLKLSYIHIPSPKPGGRRINRIENETTEQWLTRKIDKKSIFSPDNTDNMCLTRSVAIAIARHGMNRKAFSRFKVATTGLQQENALKLCENAHIDPTQPCGIDEVVKLQDSLPDFRLCVFTDKNAACVYKGPYVAGRKNIYLLWHQEHFSAILYPGAAFDFHFECEKCVVFYNHKLDHHCEGYCWRCYGENQHEDALVRCPTCHHHFAGAECLEKHKTVKINNTQFTKCELFKFCNICKKSYSTLHTQKHMCGFIYCRNCKESVKENHLCYMSKWSEKEKKKDYKYVNIYWDTECSQDKPVEGKEDTYEHVPNLIVTQAVCDECKDITQNEYFCAVCKTRQQIFHNLDDPELNVMGQFIDYLRSFPAKTKLLLIAHNSRSYDGPLVLQELIARKIKVEPTLQGAKILCLTAGNWKFIDSLMFLPMPLSSMPKSFGLTELKKGYTPFLANKPEYYKYEGPLLDKDFYCVSNMKRGAAKEFNDWYDAQVAANYVFNFRRELIDYCISDVTILRQACQAFRKLFQEVGGFDPMFNCMTLSSACMAAFRRNFLAKDTIGIVPAGGYHGRGKQSHIALKWLSYEEHVLGRKIKTIYTDREVMVMGRPVDGYVELPLPDGTCERRIYQFHGCYWHNCPTHFPPTSDSPENRYVRTQYITAMYREAGYKVVVIWECEFKRRLESDPDVMEYFKTHPTTTTTALNLRDGLAGGRTSALRWYYKADLKNGEKIKLVDVVSEYPNANLRGEYPIGHPDIHLENSPEMPTPDLWNVYRLEDLDKDPIQGTFNEAELQKVTKPEAFKIAYIVRSKGKKGSRQHFVHWRGYPEKSRSWILDSDLV</sequence>
<dbReference type="GO" id="GO:0006281">
    <property type="term" value="P:DNA repair"/>
    <property type="evidence" value="ECO:0007669"/>
    <property type="project" value="UniProtKB-ARBA"/>
</dbReference>
<dbReference type="PANTHER" id="PTHR33568">
    <property type="entry name" value="DNA POLYMERASE"/>
    <property type="match status" value="1"/>
</dbReference>
<dbReference type="GeneID" id="113213318"/>
<feature type="compositionally biased region" description="Pro residues" evidence="9">
    <location>
        <begin position="96"/>
        <end position="113"/>
    </location>
</feature>
<dbReference type="AlphaFoldDB" id="A0A6J1T8X5"/>
<dbReference type="Gene3D" id="3.30.420.10">
    <property type="entry name" value="Ribonuclease H-like superfamily/Ribonuclease H"/>
    <property type="match status" value="1"/>
</dbReference>
<dbReference type="OrthoDB" id="6418652at2759"/>
<keyword evidence="6" id="KW-0239">DNA-directed DNA polymerase</keyword>
<accession>A0A6J1T8X5</accession>
<keyword evidence="11" id="KW-1185">Reference proteome</keyword>
<protein>
    <recommendedName>
        <fullName evidence="2">DNA-directed DNA polymerase</fullName>
        <ecNumber evidence="2">2.7.7.7</ecNumber>
    </recommendedName>
</protein>
<dbReference type="SUPFAM" id="SSF54160">
    <property type="entry name" value="Chromo domain-like"/>
    <property type="match status" value="1"/>
</dbReference>
<dbReference type="Pfam" id="PF03175">
    <property type="entry name" value="DNA_pol_B_2"/>
    <property type="match status" value="1"/>
</dbReference>
<dbReference type="EC" id="2.7.7.7" evidence="2"/>
<evidence type="ECO:0000313" key="11">
    <source>
        <dbReference type="Proteomes" id="UP000504606"/>
    </source>
</evidence>
<keyword evidence="5" id="KW-0235">DNA replication</keyword>
<dbReference type="Proteomes" id="UP000504606">
    <property type="component" value="Unplaced"/>
</dbReference>
<proteinExistence type="inferred from homology"/>
<evidence type="ECO:0000256" key="7">
    <source>
        <dbReference type="ARBA" id="ARBA00023125"/>
    </source>
</evidence>
<feature type="domain" description="Chromo" evidence="10">
    <location>
        <begin position="1035"/>
        <end position="1073"/>
    </location>
</feature>
<evidence type="ECO:0000259" key="10">
    <source>
        <dbReference type="PROSITE" id="PS50013"/>
    </source>
</evidence>
<gene>
    <name evidence="12" type="primary">LOC113213318</name>
</gene>
<evidence type="ECO:0000256" key="8">
    <source>
        <dbReference type="ARBA" id="ARBA00049244"/>
    </source>
</evidence>
<dbReference type="GO" id="GO:0003677">
    <property type="term" value="F:DNA binding"/>
    <property type="evidence" value="ECO:0007669"/>
    <property type="project" value="UniProtKB-KW"/>
</dbReference>
<dbReference type="InterPro" id="IPR000953">
    <property type="entry name" value="Chromo/chromo_shadow_dom"/>
</dbReference>
<dbReference type="GO" id="GO:0042575">
    <property type="term" value="C:DNA polymerase complex"/>
    <property type="evidence" value="ECO:0007669"/>
    <property type="project" value="UniProtKB-ARBA"/>
</dbReference>
<dbReference type="SUPFAM" id="SSF56672">
    <property type="entry name" value="DNA/RNA polymerases"/>
    <property type="match status" value="1"/>
</dbReference>
<dbReference type="KEGG" id="foc:113213318"/>
<dbReference type="GO" id="GO:0003887">
    <property type="term" value="F:DNA-directed DNA polymerase activity"/>
    <property type="evidence" value="ECO:0007669"/>
    <property type="project" value="UniProtKB-KW"/>
</dbReference>
<evidence type="ECO:0000256" key="6">
    <source>
        <dbReference type="ARBA" id="ARBA00022932"/>
    </source>
</evidence>